<dbReference type="AlphaFoldDB" id="A0A9D7K258"/>
<evidence type="ECO:0000256" key="1">
    <source>
        <dbReference type="SAM" id="Phobius"/>
    </source>
</evidence>
<keyword evidence="1" id="KW-0472">Membrane</keyword>
<reference evidence="2" key="1">
    <citation type="submission" date="2020-10" db="EMBL/GenBank/DDBJ databases">
        <title>Connecting structure to function with the recovery of over 1000 high-quality activated sludge metagenome-assembled genomes encoding full-length rRNA genes using long-read sequencing.</title>
        <authorList>
            <person name="Singleton C.M."/>
            <person name="Petriglieri F."/>
            <person name="Kristensen J.M."/>
            <person name="Kirkegaard R.H."/>
            <person name="Michaelsen T.Y."/>
            <person name="Andersen M.H."/>
            <person name="Karst S.M."/>
            <person name="Dueholm M.S."/>
            <person name="Nielsen P.H."/>
            <person name="Albertsen M."/>
        </authorList>
    </citation>
    <scope>NUCLEOTIDE SEQUENCE</scope>
    <source>
        <strain evidence="2">Hirt_18-Q3-R61-65_BATAC.395</strain>
    </source>
</reference>
<dbReference type="EMBL" id="JADJUC010000009">
    <property type="protein sequence ID" value="MBK8524401.1"/>
    <property type="molecule type" value="Genomic_DNA"/>
</dbReference>
<keyword evidence="1" id="KW-0812">Transmembrane</keyword>
<evidence type="ECO:0000313" key="2">
    <source>
        <dbReference type="EMBL" id="MBK8524401.1"/>
    </source>
</evidence>
<accession>A0A9D7K258</accession>
<protein>
    <submittedName>
        <fullName evidence="2">Uncharacterized protein</fullName>
    </submittedName>
</protein>
<sequence>MMIPTRLPRWLNPVATALAGSLLLSLVARLGSTINRDGMLYINTAQAFLDGGFAAAKASFAWPFLSIGIALVSKLTGLGLENAGYLLNALFMAGACALMVACVVRRAPELAWWSCLTVLALPGFNEYRNELLREFGCWFFVMLACWLALRWEEKPSWPGAVAIQLSVGTAALSAQRLWPCFRHCSPGNCSPHRVSSAGRTW</sequence>
<proteinExistence type="predicted"/>
<comment type="caution">
    <text evidence="2">The sequence shown here is derived from an EMBL/GenBank/DDBJ whole genome shotgun (WGS) entry which is preliminary data.</text>
</comment>
<gene>
    <name evidence="2" type="ORF">IPL58_09980</name>
</gene>
<keyword evidence="1" id="KW-1133">Transmembrane helix</keyword>
<feature type="transmembrane region" description="Helical" evidence="1">
    <location>
        <begin position="85"/>
        <end position="104"/>
    </location>
</feature>
<feature type="transmembrane region" description="Helical" evidence="1">
    <location>
        <begin position="53"/>
        <end position="73"/>
    </location>
</feature>
<organism evidence="2 3">
    <name type="scientific">Candidatus Proximibacter danicus</name>
    <dbReference type="NCBI Taxonomy" id="2954365"/>
    <lineage>
        <taxon>Bacteria</taxon>
        <taxon>Pseudomonadati</taxon>
        <taxon>Pseudomonadota</taxon>
        <taxon>Betaproteobacteria</taxon>
        <taxon>Candidatus Proximibacter</taxon>
    </lineage>
</organism>
<dbReference type="Proteomes" id="UP000886689">
    <property type="component" value="Unassembled WGS sequence"/>
</dbReference>
<evidence type="ECO:0000313" key="3">
    <source>
        <dbReference type="Proteomes" id="UP000886689"/>
    </source>
</evidence>
<name>A0A9D7K258_9PROT</name>